<proteinExistence type="predicted"/>
<dbReference type="EMBL" id="JAAMRR010000920">
    <property type="protein sequence ID" value="NGX97042.1"/>
    <property type="molecule type" value="Genomic_DNA"/>
</dbReference>
<gene>
    <name evidence="3" type="ORF">G4V63_18055</name>
</gene>
<evidence type="ECO:0000313" key="3">
    <source>
        <dbReference type="EMBL" id="NGX97042.1"/>
    </source>
</evidence>
<feature type="compositionally biased region" description="Basic and acidic residues" evidence="1">
    <location>
        <begin position="35"/>
        <end position="49"/>
    </location>
</feature>
<reference evidence="3" key="1">
    <citation type="submission" date="2020-02" db="EMBL/GenBank/DDBJ databases">
        <title>Draft genome sequence of Candidatus Afipia apatlaquensis IBT-C3, a potential strain for decolorization of textile dyes.</title>
        <authorList>
            <person name="Sanchez-Reyes A."/>
            <person name="Breton-Deval L."/>
            <person name="Mangelson H."/>
            <person name="Sanchez-Flores A."/>
        </authorList>
    </citation>
    <scope>NUCLEOTIDE SEQUENCE [LARGE SCALE GENOMIC DNA]</scope>
    <source>
        <strain evidence="3">IBT-C3</strain>
    </source>
</reference>
<keyword evidence="4" id="KW-1185">Reference proteome</keyword>
<feature type="chain" id="PRO_5028806492" description="DUF680 domain-containing protein" evidence="2">
    <location>
        <begin position="21"/>
        <end position="71"/>
    </location>
</feature>
<protein>
    <recommendedName>
        <fullName evidence="5">DUF680 domain-containing protein</fullName>
    </recommendedName>
</protein>
<evidence type="ECO:0000313" key="4">
    <source>
        <dbReference type="Proteomes" id="UP000480266"/>
    </source>
</evidence>
<feature type="signal peptide" evidence="2">
    <location>
        <begin position="1"/>
        <end position="20"/>
    </location>
</feature>
<name>A0A7C9RHJ0_9BRAD</name>
<evidence type="ECO:0000256" key="1">
    <source>
        <dbReference type="SAM" id="MobiDB-lite"/>
    </source>
</evidence>
<organism evidence="3 4">
    <name type="scientific">Candidatus Afipia apatlaquensis</name>
    <dbReference type="NCBI Taxonomy" id="2712852"/>
    <lineage>
        <taxon>Bacteria</taxon>
        <taxon>Pseudomonadati</taxon>
        <taxon>Pseudomonadota</taxon>
        <taxon>Alphaproteobacteria</taxon>
        <taxon>Hyphomicrobiales</taxon>
        <taxon>Nitrobacteraceae</taxon>
        <taxon>Afipia</taxon>
    </lineage>
</organism>
<keyword evidence="2" id="KW-0732">Signal</keyword>
<comment type="caution">
    <text evidence="3">The sequence shown here is derived from an EMBL/GenBank/DDBJ whole genome shotgun (WGS) entry which is preliminary data.</text>
</comment>
<dbReference type="Proteomes" id="UP000480266">
    <property type="component" value="Unassembled WGS sequence"/>
</dbReference>
<feature type="compositionally biased region" description="Basic and acidic residues" evidence="1">
    <location>
        <begin position="58"/>
        <end position="71"/>
    </location>
</feature>
<evidence type="ECO:0000256" key="2">
    <source>
        <dbReference type="SAM" id="SignalP"/>
    </source>
</evidence>
<feature type="region of interest" description="Disordered" evidence="1">
    <location>
        <begin position="18"/>
        <end position="71"/>
    </location>
</feature>
<sequence length="71" mass="7735">MKFVLMAMTAVLLFAGQAHAQGRSRPDTSGGTQAKGEDPQKRMAREEAAAKAAMKNVPDSKEKYDPWKIGK</sequence>
<dbReference type="AlphaFoldDB" id="A0A7C9RHJ0"/>
<evidence type="ECO:0008006" key="5">
    <source>
        <dbReference type="Google" id="ProtNLM"/>
    </source>
</evidence>
<accession>A0A7C9RHJ0</accession>